<dbReference type="InterPro" id="IPR054148">
    <property type="entry name" value="ASNSD1-SEP"/>
</dbReference>
<sequence>MDSYQQLQKKVDELMVVESELTSLRKGAKVYKQQPNSFIYFRDDCHQALNDCRKQLHQLRGELEKMKTENMAPK</sequence>
<dbReference type="OrthoDB" id="2442112at2759"/>
<dbReference type="InterPro" id="IPR009053">
    <property type="entry name" value="Prefoldin"/>
</dbReference>
<evidence type="ECO:0000313" key="1">
    <source>
        <dbReference type="EMBL" id="KAJ8024483.1"/>
    </source>
</evidence>
<evidence type="ECO:0000313" key="2">
    <source>
        <dbReference type="Proteomes" id="UP001152320"/>
    </source>
</evidence>
<dbReference type="Proteomes" id="UP001152320">
    <property type="component" value="Chromosome 18"/>
</dbReference>
<dbReference type="AlphaFoldDB" id="A0A9Q1BG81"/>
<name>A0A9Q1BG81_HOLLE</name>
<dbReference type="EMBL" id="JAIZAY010000018">
    <property type="protein sequence ID" value="KAJ8024483.1"/>
    <property type="molecule type" value="Genomic_DNA"/>
</dbReference>
<comment type="caution">
    <text evidence="1">The sequence shown here is derived from an EMBL/GenBank/DDBJ whole genome shotgun (WGS) entry which is preliminary data.</text>
</comment>
<organism evidence="1 2">
    <name type="scientific">Holothuria leucospilota</name>
    <name type="common">Black long sea cucumber</name>
    <name type="synonym">Mertensiothuria leucospilota</name>
    <dbReference type="NCBI Taxonomy" id="206669"/>
    <lineage>
        <taxon>Eukaryota</taxon>
        <taxon>Metazoa</taxon>
        <taxon>Echinodermata</taxon>
        <taxon>Eleutherozoa</taxon>
        <taxon>Echinozoa</taxon>
        <taxon>Holothuroidea</taxon>
        <taxon>Aspidochirotacea</taxon>
        <taxon>Aspidochirotida</taxon>
        <taxon>Holothuriidae</taxon>
        <taxon>Holothuria</taxon>
    </lineage>
</organism>
<proteinExistence type="predicted"/>
<reference evidence="1" key="1">
    <citation type="submission" date="2021-10" db="EMBL/GenBank/DDBJ databases">
        <title>Tropical sea cucumber genome reveals ecological adaptation and Cuvierian tubules defense mechanism.</title>
        <authorList>
            <person name="Chen T."/>
        </authorList>
    </citation>
    <scope>NUCLEOTIDE SEQUENCE</scope>
    <source>
        <strain evidence="1">Nanhai2018</strain>
        <tissue evidence="1">Muscle</tissue>
    </source>
</reference>
<dbReference type="SUPFAM" id="SSF46579">
    <property type="entry name" value="Prefoldin"/>
    <property type="match status" value="1"/>
</dbReference>
<accession>A0A9Q1BG81</accession>
<keyword evidence="2" id="KW-1185">Reference proteome</keyword>
<gene>
    <name evidence="1" type="ORF">HOLleu_34401</name>
</gene>
<dbReference type="Pfam" id="PF21975">
    <property type="entry name" value="ASNSD1-SEP"/>
    <property type="match status" value="1"/>
</dbReference>
<protein>
    <submittedName>
        <fullName evidence="1">Uncharacterized protein</fullName>
    </submittedName>
</protein>
<dbReference type="Gene3D" id="1.10.287.370">
    <property type="match status" value="1"/>
</dbReference>